<dbReference type="GO" id="GO:0003677">
    <property type="term" value="F:DNA binding"/>
    <property type="evidence" value="ECO:0007669"/>
    <property type="project" value="InterPro"/>
</dbReference>
<evidence type="ECO:0000256" key="2">
    <source>
        <dbReference type="ARBA" id="ARBA00022723"/>
    </source>
</evidence>
<dbReference type="Proteomes" id="UP000027195">
    <property type="component" value="Unassembled WGS sequence"/>
</dbReference>
<evidence type="ECO:0000256" key="3">
    <source>
        <dbReference type="ARBA" id="ARBA00023015"/>
    </source>
</evidence>
<protein>
    <recommendedName>
        <fullName evidence="7">Zn(2)-C6 fungal-type domain-containing protein</fullName>
    </recommendedName>
</protein>
<evidence type="ECO:0000256" key="4">
    <source>
        <dbReference type="ARBA" id="ARBA00023163"/>
    </source>
</evidence>
<dbReference type="InParanoid" id="A0A067N3I8"/>
<evidence type="ECO:0000313" key="8">
    <source>
        <dbReference type="EMBL" id="KDQ18702.1"/>
    </source>
</evidence>
<evidence type="ECO:0000256" key="6">
    <source>
        <dbReference type="SAM" id="MobiDB-lite"/>
    </source>
</evidence>
<dbReference type="Pfam" id="PF00172">
    <property type="entry name" value="Zn_clus"/>
    <property type="match status" value="1"/>
</dbReference>
<dbReference type="PROSITE" id="PS50048">
    <property type="entry name" value="ZN2_CY6_FUNGAL_2"/>
    <property type="match status" value="1"/>
</dbReference>
<evidence type="ECO:0000313" key="9">
    <source>
        <dbReference type="Proteomes" id="UP000027195"/>
    </source>
</evidence>
<dbReference type="SMART" id="SM00906">
    <property type="entry name" value="Fungal_trans"/>
    <property type="match status" value="1"/>
</dbReference>
<dbReference type="STRING" id="930990.A0A067N3I8"/>
<dbReference type="SUPFAM" id="SSF57701">
    <property type="entry name" value="Zn2/Cys6 DNA-binding domain"/>
    <property type="match status" value="1"/>
</dbReference>
<dbReference type="GO" id="GO:0006351">
    <property type="term" value="P:DNA-templated transcription"/>
    <property type="evidence" value="ECO:0007669"/>
    <property type="project" value="InterPro"/>
</dbReference>
<dbReference type="AlphaFoldDB" id="A0A067N3I8"/>
<evidence type="ECO:0000256" key="1">
    <source>
        <dbReference type="ARBA" id="ARBA00004123"/>
    </source>
</evidence>
<keyword evidence="5" id="KW-0539">Nucleus</keyword>
<dbReference type="GO" id="GO:0000981">
    <property type="term" value="F:DNA-binding transcription factor activity, RNA polymerase II-specific"/>
    <property type="evidence" value="ECO:0007669"/>
    <property type="project" value="InterPro"/>
</dbReference>
<keyword evidence="4" id="KW-0804">Transcription</keyword>
<name>A0A067N3I8_BOTB1</name>
<feature type="compositionally biased region" description="Low complexity" evidence="6">
    <location>
        <begin position="101"/>
        <end position="127"/>
    </location>
</feature>
<reference evidence="9" key="1">
    <citation type="journal article" date="2014" name="Proc. Natl. Acad. Sci. U.S.A.">
        <title>Extensive sampling of basidiomycete genomes demonstrates inadequacy of the white-rot/brown-rot paradigm for wood decay fungi.</title>
        <authorList>
            <person name="Riley R."/>
            <person name="Salamov A.A."/>
            <person name="Brown D.W."/>
            <person name="Nagy L.G."/>
            <person name="Floudas D."/>
            <person name="Held B.W."/>
            <person name="Levasseur A."/>
            <person name="Lombard V."/>
            <person name="Morin E."/>
            <person name="Otillar R."/>
            <person name="Lindquist E.A."/>
            <person name="Sun H."/>
            <person name="LaButti K.M."/>
            <person name="Schmutz J."/>
            <person name="Jabbour D."/>
            <person name="Luo H."/>
            <person name="Baker S.E."/>
            <person name="Pisabarro A.G."/>
            <person name="Walton J.D."/>
            <person name="Blanchette R.A."/>
            <person name="Henrissat B."/>
            <person name="Martin F."/>
            <person name="Cullen D."/>
            <person name="Hibbett D.S."/>
            <person name="Grigoriev I.V."/>
        </authorList>
    </citation>
    <scope>NUCLEOTIDE SEQUENCE [LARGE SCALE GENOMIC DNA]</scope>
    <source>
        <strain evidence="9">FD-172 SS1</strain>
    </source>
</reference>
<organism evidence="8 9">
    <name type="scientific">Botryobasidium botryosum (strain FD-172 SS1)</name>
    <dbReference type="NCBI Taxonomy" id="930990"/>
    <lineage>
        <taxon>Eukaryota</taxon>
        <taxon>Fungi</taxon>
        <taxon>Dikarya</taxon>
        <taxon>Basidiomycota</taxon>
        <taxon>Agaricomycotina</taxon>
        <taxon>Agaricomycetes</taxon>
        <taxon>Cantharellales</taxon>
        <taxon>Botryobasidiaceae</taxon>
        <taxon>Botryobasidium</taxon>
    </lineage>
</organism>
<dbReference type="PANTHER" id="PTHR47338">
    <property type="entry name" value="ZN(II)2CYS6 TRANSCRIPTION FACTOR (EUROFUNG)-RELATED"/>
    <property type="match status" value="1"/>
</dbReference>
<dbReference type="CDD" id="cd00067">
    <property type="entry name" value="GAL4"/>
    <property type="match status" value="1"/>
</dbReference>
<dbReference type="InterPro" id="IPR001138">
    <property type="entry name" value="Zn2Cys6_DnaBD"/>
</dbReference>
<sequence>MPENSSEEEGLTRRVSRGPLKRGNACLNCRKYKRRCDGAKPICGTCIAVAPLQSSCTYDVGPPATRTQKYKDRIQSLECDIKKLEILQKTQAGEDTHSAFTASRSSLTPTASSPSLSNSSSTPSSSPLITTASALVDEGEVTYDPADPYGYIHSLYHDSPYVRPKWMEQEDLPASVKFHLLEIFFQFRHHCQFELYVPRFIESLSLPPGQGPHPALLNVIYALACHFSPSSILSPHEPFFISRTLKALSQSLCHADRLLHFIVASALLARYYAFKGRLLESQAMSGANARFGYALGLHKIPSRIWKRSAGNAHGPYATLLPPPKDPIELGERINVFWALFLNDRAISLGTGSPCAIRDTDIETPWPAPIEAFATGSVIDPETGTLRSVYGPTSSFRAFHARAESVESLKMMGFALLSRARDLASSMNGDIHAFVSINHAISEFVQALPPILRLEDFDDFTLAFTHVLPCAAAIQIFRARAPADPISHQTCVAAAKKALKVIHMHDETDMSQGLSLFALVCRDIYIFLTEEITRLENAKDYLSAAAMRSERDTLLRVSLKLQKLFPVVGLMVAQMKSNDPPPAKASGLIELP</sequence>
<gene>
    <name evidence="8" type="ORF">BOTBODRAFT_42304</name>
</gene>
<accession>A0A067N3I8</accession>
<keyword evidence="2" id="KW-0479">Metal-binding</keyword>
<keyword evidence="3" id="KW-0805">Transcription regulation</keyword>
<dbReference type="PANTHER" id="PTHR47338:SF29">
    <property type="entry name" value="ZN(2)-C6 FUNGAL-TYPE DOMAIN-CONTAINING PROTEIN"/>
    <property type="match status" value="1"/>
</dbReference>
<dbReference type="OrthoDB" id="2309723at2759"/>
<proteinExistence type="predicted"/>
<comment type="subcellular location">
    <subcellularLocation>
        <location evidence="1">Nucleus</location>
    </subcellularLocation>
</comment>
<evidence type="ECO:0000256" key="5">
    <source>
        <dbReference type="ARBA" id="ARBA00023242"/>
    </source>
</evidence>
<dbReference type="Gene3D" id="4.10.240.10">
    <property type="entry name" value="Zn(2)-C6 fungal-type DNA-binding domain"/>
    <property type="match status" value="1"/>
</dbReference>
<dbReference type="InterPro" id="IPR007219">
    <property type="entry name" value="XnlR_reg_dom"/>
</dbReference>
<feature type="region of interest" description="Disordered" evidence="6">
    <location>
        <begin position="95"/>
        <end position="127"/>
    </location>
</feature>
<keyword evidence="9" id="KW-1185">Reference proteome</keyword>
<dbReference type="Pfam" id="PF04082">
    <property type="entry name" value="Fungal_trans"/>
    <property type="match status" value="1"/>
</dbReference>
<dbReference type="SMART" id="SM00066">
    <property type="entry name" value="GAL4"/>
    <property type="match status" value="1"/>
</dbReference>
<evidence type="ECO:0000259" key="7">
    <source>
        <dbReference type="PROSITE" id="PS50048"/>
    </source>
</evidence>
<dbReference type="InterPro" id="IPR050815">
    <property type="entry name" value="TF_fung"/>
</dbReference>
<dbReference type="GO" id="GO:0005634">
    <property type="term" value="C:nucleus"/>
    <property type="evidence" value="ECO:0007669"/>
    <property type="project" value="UniProtKB-SubCell"/>
</dbReference>
<dbReference type="CDD" id="cd12148">
    <property type="entry name" value="fungal_TF_MHR"/>
    <property type="match status" value="1"/>
</dbReference>
<feature type="domain" description="Zn(2)-C6 fungal-type" evidence="7">
    <location>
        <begin position="25"/>
        <end position="58"/>
    </location>
</feature>
<dbReference type="HOGENOM" id="CLU_022337_0_0_1"/>
<dbReference type="InterPro" id="IPR036864">
    <property type="entry name" value="Zn2-C6_fun-type_DNA-bd_sf"/>
</dbReference>
<dbReference type="GO" id="GO:0008270">
    <property type="term" value="F:zinc ion binding"/>
    <property type="evidence" value="ECO:0007669"/>
    <property type="project" value="InterPro"/>
</dbReference>
<dbReference type="EMBL" id="KL198021">
    <property type="protein sequence ID" value="KDQ18702.1"/>
    <property type="molecule type" value="Genomic_DNA"/>
</dbReference>